<feature type="signal peptide" evidence="1">
    <location>
        <begin position="1"/>
        <end position="17"/>
    </location>
</feature>
<proteinExistence type="predicted"/>
<organism evidence="2 3">
    <name type="scientific">Tetranychus urticae</name>
    <name type="common">Two-spotted spider mite</name>
    <dbReference type="NCBI Taxonomy" id="32264"/>
    <lineage>
        <taxon>Eukaryota</taxon>
        <taxon>Metazoa</taxon>
        <taxon>Ecdysozoa</taxon>
        <taxon>Arthropoda</taxon>
        <taxon>Chelicerata</taxon>
        <taxon>Arachnida</taxon>
        <taxon>Acari</taxon>
        <taxon>Acariformes</taxon>
        <taxon>Trombidiformes</taxon>
        <taxon>Prostigmata</taxon>
        <taxon>Eleutherengona</taxon>
        <taxon>Raphignathae</taxon>
        <taxon>Tetranychoidea</taxon>
        <taxon>Tetranychidae</taxon>
        <taxon>Tetranychus</taxon>
    </lineage>
</organism>
<reference evidence="3" key="1">
    <citation type="submission" date="2011-08" db="EMBL/GenBank/DDBJ databases">
        <authorList>
            <person name="Rombauts S."/>
        </authorList>
    </citation>
    <scope>NUCLEOTIDE SEQUENCE</scope>
    <source>
        <strain evidence="3">London</strain>
    </source>
</reference>
<dbReference type="Proteomes" id="UP000015104">
    <property type="component" value="Unassembled WGS sequence"/>
</dbReference>
<sequence>MLLASLSPLLLLPSLQSLLLTCPPWSSEGIEEYQPGSPY</sequence>
<keyword evidence="3" id="KW-1185">Reference proteome</keyword>
<dbReference type="HOGENOM" id="CLU_3320608_0_0_1"/>
<evidence type="ECO:0000313" key="2">
    <source>
        <dbReference type="EnsemblMetazoa" id="tetur03g09390.1"/>
    </source>
</evidence>
<name>T1K0X2_TETUR</name>
<feature type="chain" id="PRO_5004591091" evidence="1">
    <location>
        <begin position="18"/>
        <end position="39"/>
    </location>
</feature>
<dbReference type="EnsemblMetazoa" id="tetur03g09390.1">
    <property type="protein sequence ID" value="tetur03g09390.1"/>
    <property type="gene ID" value="tetur03g09390"/>
</dbReference>
<evidence type="ECO:0000256" key="1">
    <source>
        <dbReference type="SAM" id="SignalP"/>
    </source>
</evidence>
<protein>
    <submittedName>
        <fullName evidence="2">Uncharacterized protein</fullName>
    </submittedName>
</protein>
<accession>T1K0X2</accession>
<evidence type="ECO:0000313" key="3">
    <source>
        <dbReference type="Proteomes" id="UP000015104"/>
    </source>
</evidence>
<keyword evidence="1" id="KW-0732">Signal</keyword>
<dbReference type="EMBL" id="CAEY01001145">
    <property type="status" value="NOT_ANNOTATED_CDS"/>
    <property type="molecule type" value="Genomic_DNA"/>
</dbReference>
<dbReference type="AlphaFoldDB" id="T1K0X2"/>
<reference evidence="2" key="2">
    <citation type="submission" date="2015-06" db="UniProtKB">
        <authorList>
            <consortium name="EnsemblMetazoa"/>
        </authorList>
    </citation>
    <scope>IDENTIFICATION</scope>
</reference>